<gene>
    <name evidence="1" type="ORF">Xbud_00323</name>
</gene>
<dbReference type="EMBL" id="NIBS01000001">
    <property type="protein sequence ID" value="PHM29779.1"/>
    <property type="molecule type" value="Genomic_DNA"/>
</dbReference>
<dbReference type="Proteomes" id="UP000225833">
    <property type="component" value="Unassembled WGS sequence"/>
</dbReference>
<accession>A0A2D0J5J6</accession>
<protein>
    <submittedName>
        <fullName evidence="1">Uncharacterized protein</fullName>
    </submittedName>
</protein>
<dbReference type="AlphaFoldDB" id="A0A2D0J5J6"/>
<evidence type="ECO:0000313" key="2">
    <source>
        <dbReference type="Proteomes" id="UP000225833"/>
    </source>
</evidence>
<sequence length="35" mass="4024">MSQIIHADNRYNIFLSFADSNSNISPKRCLINQVI</sequence>
<proteinExistence type="predicted"/>
<evidence type="ECO:0000313" key="1">
    <source>
        <dbReference type="EMBL" id="PHM29779.1"/>
    </source>
</evidence>
<comment type="caution">
    <text evidence="1">The sequence shown here is derived from an EMBL/GenBank/DDBJ whole genome shotgun (WGS) entry which is preliminary data.</text>
</comment>
<name>A0A2D0J5J6_XENBU</name>
<reference evidence="1 2" key="1">
    <citation type="journal article" date="2017" name="Nat. Microbiol.">
        <title>Natural product diversity associated with the nematode symbionts Photorhabdus and Xenorhabdus.</title>
        <authorList>
            <person name="Tobias N.J."/>
            <person name="Wolff H."/>
            <person name="Djahanschiri B."/>
            <person name="Grundmann F."/>
            <person name="Kronenwerth M."/>
            <person name="Shi Y.M."/>
            <person name="Simonyi S."/>
            <person name="Grun P."/>
            <person name="Shapiro-Ilan D."/>
            <person name="Pidot S.J."/>
            <person name="Stinear T.P."/>
            <person name="Ebersberger I."/>
            <person name="Bode H.B."/>
        </authorList>
    </citation>
    <scope>NUCLEOTIDE SEQUENCE [LARGE SCALE GENOMIC DNA]</scope>
    <source>
        <strain evidence="1 2">DSM 16342</strain>
    </source>
</reference>
<organism evidence="1 2">
    <name type="scientific">Xenorhabdus budapestensis</name>
    <dbReference type="NCBI Taxonomy" id="290110"/>
    <lineage>
        <taxon>Bacteria</taxon>
        <taxon>Pseudomonadati</taxon>
        <taxon>Pseudomonadota</taxon>
        <taxon>Gammaproteobacteria</taxon>
        <taxon>Enterobacterales</taxon>
        <taxon>Morganellaceae</taxon>
        <taxon>Xenorhabdus</taxon>
    </lineage>
</organism>